<accession>A0A5C6S1Q4</accession>
<dbReference type="InterPro" id="IPR036515">
    <property type="entry name" value="Transposase_17_sf"/>
</dbReference>
<feature type="domain" description="Transposase IS200-like" evidence="1">
    <location>
        <begin position="5"/>
        <end position="119"/>
    </location>
</feature>
<proteinExistence type="predicted"/>
<dbReference type="InterPro" id="IPR002686">
    <property type="entry name" value="Transposase_17"/>
</dbReference>
<name>A0A5C6S1Q4_9BACT</name>
<gene>
    <name evidence="2" type="primary">tnpA</name>
    <name evidence="2" type="ORF">FRY97_02950</name>
</gene>
<sequence length="154" mass="17847">MPNSFSKLYIHHVSAVKYRQALILPSFEEELYKYIVGIIKNLGQTPLQVNGMPDHIHIAARLRPDMAPATFVQKVKANSSKWINDQGFLPQKFSWQTGGGTFSVSRTHVDAVRYYIKNQKAHHAKKSFRKEYLDILKKHEIEPDAKYLPDFFED</sequence>
<evidence type="ECO:0000259" key="1">
    <source>
        <dbReference type="SMART" id="SM01321"/>
    </source>
</evidence>
<dbReference type="OrthoDB" id="9797997at2"/>
<dbReference type="EMBL" id="VOOR01000004">
    <property type="protein sequence ID" value="TXB68354.1"/>
    <property type="molecule type" value="Genomic_DNA"/>
</dbReference>
<dbReference type="GO" id="GO:0003677">
    <property type="term" value="F:DNA binding"/>
    <property type="evidence" value="ECO:0007669"/>
    <property type="project" value="InterPro"/>
</dbReference>
<dbReference type="RefSeq" id="WP_147165933.1">
    <property type="nucleotide sequence ID" value="NZ_VOOR01000004.1"/>
</dbReference>
<dbReference type="PANTHER" id="PTHR33360:SF2">
    <property type="entry name" value="TRANSPOSASE FOR INSERTION SEQUENCE ELEMENT IS200"/>
    <property type="match status" value="1"/>
</dbReference>
<dbReference type="SUPFAM" id="SSF143422">
    <property type="entry name" value="Transposase IS200-like"/>
    <property type="match status" value="1"/>
</dbReference>
<dbReference type="Gene3D" id="3.30.70.1290">
    <property type="entry name" value="Transposase IS200-like"/>
    <property type="match status" value="1"/>
</dbReference>
<dbReference type="PANTHER" id="PTHR33360">
    <property type="entry name" value="TRANSPOSASE FOR INSERTION SEQUENCE ELEMENT IS200"/>
    <property type="match status" value="1"/>
</dbReference>
<dbReference type="SMART" id="SM01321">
    <property type="entry name" value="Y1_Tnp"/>
    <property type="match status" value="1"/>
</dbReference>
<keyword evidence="3" id="KW-1185">Reference proteome</keyword>
<dbReference type="NCBIfam" id="NF033573">
    <property type="entry name" value="transpos_IS200"/>
    <property type="match status" value="1"/>
</dbReference>
<dbReference type="Proteomes" id="UP000321580">
    <property type="component" value="Unassembled WGS sequence"/>
</dbReference>
<dbReference type="GO" id="GO:0004803">
    <property type="term" value="F:transposase activity"/>
    <property type="evidence" value="ECO:0007669"/>
    <property type="project" value="InterPro"/>
</dbReference>
<dbReference type="Pfam" id="PF01797">
    <property type="entry name" value="Y1_Tnp"/>
    <property type="match status" value="1"/>
</dbReference>
<dbReference type="AlphaFoldDB" id="A0A5C6S1Q4"/>
<organism evidence="2 3">
    <name type="scientific">Phaeodactylibacter luteus</name>
    <dbReference type="NCBI Taxonomy" id="1564516"/>
    <lineage>
        <taxon>Bacteria</taxon>
        <taxon>Pseudomonadati</taxon>
        <taxon>Bacteroidota</taxon>
        <taxon>Saprospiria</taxon>
        <taxon>Saprospirales</taxon>
        <taxon>Haliscomenobacteraceae</taxon>
        <taxon>Phaeodactylibacter</taxon>
    </lineage>
</organism>
<reference evidence="2 3" key="1">
    <citation type="submission" date="2019-08" db="EMBL/GenBank/DDBJ databases">
        <title>Genome of Phaeodactylibacter luteus.</title>
        <authorList>
            <person name="Bowman J.P."/>
        </authorList>
    </citation>
    <scope>NUCLEOTIDE SEQUENCE [LARGE SCALE GENOMIC DNA]</scope>
    <source>
        <strain evidence="2 3">KCTC 42180</strain>
    </source>
</reference>
<comment type="caution">
    <text evidence="2">The sequence shown here is derived from an EMBL/GenBank/DDBJ whole genome shotgun (WGS) entry which is preliminary data.</text>
</comment>
<evidence type="ECO:0000313" key="3">
    <source>
        <dbReference type="Proteomes" id="UP000321580"/>
    </source>
</evidence>
<protein>
    <submittedName>
        <fullName evidence="2">IS200/IS605 family transposase</fullName>
    </submittedName>
</protein>
<evidence type="ECO:0000313" key="2">
    <source>
        <dbReference type="EMBL" id="TXB68354.1"/>
    </source>
</evidence>
<dbReference type="GO" id="GO:0006313">
    <property type="term" value="P:DNA transposition"/>
    <property type="evidence" value="ECO:0007669"/>
    <property type="project" value="InterPro"/>
</dbReference>